<dbReference type="SMART" id="SM00710">
    <property type="entry name" value="PbH1"/>
    <property type="match status" value="7"/>
</dbReference>
<protein>
    <recommendedName>
        <fullName evidence="2">Right handed beta helix domain-containing protein</fullName>
    </recommendedName>
</protein>
<dbReference type="SUPFAM" id="SSF49785">
    <property type="entry name" value="Galactose-binding domain-like"/>
    <property type="match status" value="1"/>
</dbReference>
<dbReference type="Gene3D" id="2.160.20.10">
    <property type="entry name" value="Single-stranded right-handed beta-helix, Pectin lyase-like"/>
    <property type="match status" value="3"/>
</dbReference>
<feature type="domain" description="Right handed beta helix" evidence="2">
    <location>
        <begin position="396"/>
        <end position="550"/>
    </location>
</feature>
<dbReference type="AlphaFoldDB" id="A0A251X893"/>
<accession>A0A251X893</accession>
<dbReference type="InterPro" id="IPR006626">
    <property type="entry name" value="PbH1"/>
</dbReference>
<sequence>MRNVKKMMFWLLLCASPLTYAGTYYLAQSGNDSNDGLSPQTAWQTVENLNKKSFQDGDIFLFKRGDVFRGSIQLSRSPQNIVFSTYGEGNKPIISGSIVVSNWVATKHSALDSRVVYEADVSALLPQTSSGDFRPIQQLFVNGQLMTIARYPNVPTPLDKNWLKIGTVTGKDFFADPTLAAYRKPDNYWKGATIRVRDSWTFTVREITGYQARDGRLSVANLGSKLPEWGYFIDGKLEELDYPNEWHYDAANKKLYLYPPAGVNPNQALIEAAVYETGLNVNNNKHNTSVENLQFQHFMTQGMHVNSSNNVRVQHCYFHHNVKGITTWNTADVLIDSNEFHHHLHASIGLQSSVKDNFDVKSSTVSNNIVLNNALYRAYGLRYDGIYQGNAVDVFGKAYTVRGNYVENVAENGMYLKDGGHHLIENNVVKNALLILNDGGAISIGSSGNVIRGNFLSGSLGNIDESNGCSTTNLNPCSHHSRYGMGIGADGGFKDNLIENNVIFNNADMGIRLASLTNTIVRNNIVYNNDPQIVLEDKYGPSSKNLVENNIMISLHPDQIGLELTGTTAHGDTRNNYYCNPFSELAVTRDGQNYSLAHWRQDFPQYDKGSQDCGVLIPAEAVQPIGENLVSNSTFDTSAKSWGPTSKPDKLFHDTTKLDQGSLKIVYNPEDRILSVSPNDSFSLQQDQWYRFAFSVIANDFGNIRLRFNQTQPKHVVHEQRVFAMDKQRRDYEFVFQSKLTDSSMKAFFGTEKADASPYWLDNVSLHAVAFLPNVPAQERFALFSNPTYQDKSFNLPAAAQYVDIAGKPVQSLTLKPFTATVLLRTDNTLPAAPSPLPAPRLYLRVKQNALTLTWDDISGAKGYQLYYANYPHVGQIESADMRLSRQFRLQLPEGFTMPSNGVGFYVAVAAYDDKKQVGSLSNIEHFMLH</sequence>
<evidence type="ECO:0000256" key="1">
    <source>
        <dbReference type="SAM" id="SignalP"/>
    </source>
</evidence>
<dbReference type="RefSeq" id="WP_086487978.1">
    <property type="nucleotide sequence ID" value="NZ_MSLT01000012.1"/>
</dbReference>
<dbReference type="InterPro" id="IPR012334">
    <property type="entry name" value="Pectin_lyas_fold"/>
</dbReference>
<keyword evidence="1" id="KW-0732">Signal</keyword>
<comment type="caution">
    <text evidence="3">The sequence shown here is derived from an EMBL/GenBank/DDBJ whole genome shotgun (WGS) entry which is preliminary data.</text>
</comment>
<reference evidence="3 4" key="1">
    <citation type="submission" date="2016-12" db="EMBL/GenBank/DDBJ databases">
        <title>Thioflexothrix psekupsii D3 genome sequencing and assembly.</title>
        <authorList>
            <person name="Fomenkov A."/>
            <person name="Vincze T."/>
            <person name="Grabovich M."/>
            <person name="Anton B.P."/>
            <person name="Dubinina G."/>
            <person name="Orlova M."/>
            <person name="Belousova E."/>
            <person name="Roberts R.J."/>
        </authorList>
    </citation>
    <scope>NUCLEOTIDE SEQUENCE [LARGE SCALE GENOMIC DNA]</scope>
    <source>
        <strain evidence="3">D3</strain>
    </source>
</reference>
<name>A0A251X893_9GAMM</name>
<evidence type="ECO:0000313" key="4">
    <source>
        <dbReference type="Proteomes" id="UP000194798"/>
    </source>
</evidence>
<evidence type="ECO:0000313" key="3">
    <source>
        <dbReference type="EMBL" id="OUD14191.1"/>
    </source>
</evidence>
<organism evidence="3 4">
    <name type="scientific">Thioflexithrix psekupsensis</name>
    <dbReference type="NCBI Taxonomy" id="1570016"/>
    <lineage>
        <taxon>Bacteria</taxon>
        <taxon>Pseudomonadati</taxon>
        <taxon>Pseudomonadota</taxon>
        <taxon>Gammaproteobacteria</taxon>
        <taxon>Thiotrichales</taxon>
        <taxon>Thioflexithrix</taxon>
    </lineage>
</organism>
<dbReference type="PANTHER" id="PTHR36453:SF1">
    <property type="entry name" value="RIGHT HANDED BETA HELIX DOMAIN-CONTAINING PROTEIN"/>
    <property type="match status" value="1"/>
</dbReference>
<feature type="signal peptide" evidence="1">
    <location>
        <begin position="1"/>
        <end position="21"/>
    </location>
</feature>
<dbReference type="InterPro" id="IPR011050">
    <property type="entry name" value="Pectin_lyase_fold/virulence"/>
</dbReference>
<feature type="chain" id="PRO_5013146241" description="Right handed beta helix domain-containing protein" evidence="1">
    <location>
        <begin position="22"/>
        <end position="930"/>
    </location>
</feature>
<dbReference type="Pfam" id="PF13229">
    <property type="entry name" value="Beta_helix"/>
    <property type="match status" value="2"/>
</dbReference>
<dbReference type="Gene3D" id="2.60.120.260">
    <property type="entry name" value="Galactose-binding domain-like"/>
    <property type="match status" value="1"/>
</dbReference>
<dbReference type="SUPFAM" id="SSF51126">
    <property type="entry name" value="Pectin lyase-like"/>
    <property type="match status" value="1"/>
</dbReference>
<dbReference type="InterPro" id="IPR022441">
    <property type="entry name" value="Para_beta_helix_rpt-2"/>
</dbReference>
<dbReference type="InterPro" id="IPR039448">
    <property type="entry name" value="Beta_helix"/>
</dbReference>
<dbReference type="EMBL" id="MSLT01000012">
    <property type="protein sequence ID" value="OUD14191.1"/>
    <property type="molecule type" value="Genomic_DNA"/>
</dbReference>
<dbReference type="InterPro" id="IPR008979">
    <property type="entry name" value="Galactose-bd-like_sf"/>
</dbReference>
<dbReference type="Proteomes" id="UP000194798">
    <property type="component" value="Unassembled WGS sequence"/>
</dbReference>
<feature type="domain" description="Right handed beta helix" evidence="2">
    <location>
        <begin position="277"/>
        <end position="381"/>
    </location>
</feature>
<dbReference type="PANTHER" id="PTHR36453">
    <property type="entry name" value="SECRETED PROTEIN-RELATED"/>
    <property type="match status" value="1"/>
</dbReference>
<keyword evidence="4" id="KW-1185">Reference proteome</keyword>
<gene>
    <name evidence="3" type="ORF">TPSD3_07625</name>
</gene>
<dbReference type="OrthoDB" id="1153097at2"/>
<dbReference type="NCBIfam" id="TIGR03804">
    <property type="entry name" value="para_beta_helix"/>
    <property type="match status" value="1"/>
</dbReference>
<evidence type="ECO:0000259" key="2">
    <source>
        <dbReference type="Pfam" id="PF13229"/>
    </source>
</evidence>
<proteinExistence type="predicted"/>